<dbReference type="GO" id="GO:0009507">
    <property type="term" value="C:chloroplast"/>
    <property type="evidence" value="ECO:0007669"/>
    <property type="project" value="TreeGrafter"/>
</dbReference>
<keyword evidence="2" id="KW-1133">Transmembrane helix</keyword>
<reference evidence="3" key="1">
    <citation type="submission" date="2020-01" db="EMBL/GenBank/DDBJ databases">
        <authorList>
            <person name="Mishra B."/>
        </authorList>
    </citation>
    <scope>NUCLEOTIDE SEQUENCE [LARGE SCALE GENOMIC DNA]</scope>
</reference>
<accession>A0A6D2JCG3</accession>
<keyword evidence="2" id="KW-0472">Membrane</keyword>
<evidence type="ECO:0000313" key="4">
    <source>
        <dbReference type="Proteomes" id="UP000467841"/>
    </source>
</evidence>
<protein>
    <submittedName>
        <fullName evidence="3">Uncharacterized protein</fullName>
    </submittedName>
</protein>
<evidence type="ECO:0000256" key="2">
    <source>
        <dbReference type="SAM" id="Phobius"/>
    </source>
</evidence>
<dbReference type="InterPro" id="IPR010903">
    <property type="entry name" value="DUF1517"/>
</dbReference>
<feature type="region of interest" description="Disordered" evidence="1">
    <location>
        <begin position="47"/>
        <end position="66"/>
    </location>
</feature>
<evidence type="ECO:0000313" key="3">
    <source>
        <dbReference type="EMBL" id="CAA7034711.1"/>
    </source>
</evidence>
<comment type="caution">
    <text evidence="3">The sequence shown here is derived from an EMBL/GenBank/DDBJ whole genome shotgun (WGS) entry which is preliminary data.</text>
</comment>
<keyword evidence="4" id="KW-1185">Reference proteome</keyword>
<sequence>MAEPKLKKTLDSLRKPSIAAVLLGLLLFSYPNCAFARSGGRIGGSAWSGSSSSSSSSYSTPSSYSSSSIGYYNPIYVNSATSGHERISHSNSAPSAPHQTAELILFVLLLCFFVAVFCVCLSLSDRSQDEKTSVLKLQVGLLGVGRKLQKDFNRLAEDADTSTLKGLSYVLNEATLALLRHPDYCIACHSSVDVECKEEEGEKLFNQLSIEERRKVDEETVVNVDSIKRNVSKFRTASARGLPGQY</sequence>
<feature type="transmembrane region" description="Helical" evidence="2">
    <location>
        <begin position="103"/>
        <end position="123"/>
    </location>
</feature>
<dbReference type="AlphaFoldDB" id="A0A6D2JCG3"/>
<keyword evidence="2" id="KW-0812">Transmembrane</keyword>
<dbReference type="PANTHER" id="PTHR33975">
    <property type="entry name" value="MYELIN-ASSOCIATED OLIGODENDROCYTE BASIC PROTEIN"/>
    <property type="match status" value="1"/>
</dbReference>
<proteinExistence type="predicted"/>
<evidence type="ECO:0000256" key="1">
    <source>
        <dbReference type="SAM" id="MobiDB-lite"/>
    </source>
</evidence>
<dbReference type="PANTHER" id="PTHR33975:SF2">
    <property type="entry name" value="MYELIN-ASSOCIATED OLIGODENDROCYTE BASIC PROTEIN"/>
    <property type="match status" value="1"/>
</dbReference>
<dbReference type="InterPro" id="IPR053023">
    <property type="entry name" value="FLAP_modulator"/>
</dbReference>
<dbReference type="Pfam" id="PF07466">
    <property type="entry name" value="DUF1517"/>
    <property type="match status" value="1"/>
</dbReference>
<name>A0A6D2JCG3_9BRAS</name>
<gene>
    <name evidence="3" type="ORF">MERR_LOCUS21946</name>
</gene>
<dbReference type="OrthoDB" id="542507at2759"/>
<organism evidence="3 4">
    <name type="scientific">Microthlaspi erraticum</name>
    <dbReference type="NCBI Taxonomy" id="1685480"/>
    <lineage>
        <taxon>Eukaryota</taxon>
        <taxon>Viridiplantae</taxon>
        <taxon>Streptophyta</taxon>
        <taxon>Embryophyta</taxon>
        <taxon>Tracheophyta</taxon>
        <taxon>Spermatophyta</taxon>
        <taxon>Magnoliopsida</taxon>
        <taxon>eudicotyledons</taxon>
        <taxon>Gunneridae</taxon>
        <taxon>Pentapetalae</taxon>
        <taxon>rosids</taxon>
        <taxon>malvids</taxon>
        <taxon>Brassicales</taxon>
        <taxon>Brassicaceae</taxon>
        <taxon>Coluteocarpeae</taxon>
        <taxon>Microthlaspi</taxon>
    </lineage>
</organism>
<dbReference type="EMBL" id="CACVBM020001151">
    <property type="protein sequence ID" value="CAA7034711.1"/>
    <property type="molecule type" value="Genomic_DNA"/>
</dbReference>
<dbReference type="Proteomes" id="UP000467841">
    <property type="component" value="Unassembled WGS sequence"/>
</dbReference>